<dbReference type="VEuPathDB" id="FungiDB:ASPGLDRAFT_24860"/>
<proteinExistence type="predicted"/>
<dbReference type="AlphaFoldDB" id="A0A1L9VM35"/>
<organism evidence="1 2">
    <name type="scientific">Aspergillus glaucus CBS 516.65</name>
    <dbReference type="NCBI Taxonomy" id="1160497"/>
    <lineage>
        <taxon>Eukaryota</taxon>
        <taxon>Fungi</taxon>
        <taxon>Dikarya</taxon>
        <taxon>Ascomycota</taxon>
        <taxon>Pezizomycotina</taxon>
        <taxon>Eurotiomycetes</taxon>
        <taxon>Eurotiomycetidae</taxon>
        <taxon>Eurotiales</taxon>
        <taxon>Aspergillaceae</taxon>
        <taxon>Aspergillus</taxon>
        <taxon>Aspergillus subgen. Aspergillus</taxon>
    </lineage>
</organism>
<keyword evidence="2" id="KW-1185">Reference proteome</keyword>
<protein>
    <submittedName>
        <fullName evidence="1">Uncharacterized protein</fullName>
    </submittedName>
</protein>
<sequence>MTPNVTLIPIRIYYPNITETRFTSVRAVHKTVNSTYTALEDPNNPSTIQYITIHKIPETTAQKITDNSEIFGVPFRFTYYHDFKVGVIKVLPLIHDEITLRVRDVICDHAKRMGVKDEEIIEGAPRTQKILLENNTKQPGAYLAPADRPLQYGQTMPWSSPVIETALSESLTHLHGDGRWWLSGLSGTNVVLAISLKITLPKSVLIQRWQRALVERPGRHRTRPAIRVQSTQSITVTADSVESGPLVPSLRALMCPSSEDTKDVTIPDEKLIGCFSDFW</sequence>
<dbReference type="RefSeq" id="XP_022401681.1">
    <property type="nucleotide sequence ID" value="XM_022543421.1"/>
</dbReference>
<name>A0A1L9VM35_ASPGL</name>
<evidence type="ECO:0000313" key="2">
    <source>
        <dbReference type="Proteomes" id="UP000184300"/>
    </source>
</evidence>
<gene>
    <name evidence="1" type="ORF">ASPGLDRAFT_24860</name>
</gene>
<evidence type="ECO:0000313" key="1">
    <source>
        <dbReference type="EMBL" id="OJJ84983.1"/>
    </source>
</evidence>
<reference evidence="2" key="1">
    <citation type="journal article" date="2017" name="Genome Biol.">
        <title>Comparative genomics reveals high biological diversity and specific adaptations in the industrially and medically important fungal genus Aspergillus.</title>
        <authorList>
            <person name="de Vries R.P."/>
            <person name="Riley R."/>
            <person name="Wiebenga A."/>
            <person name="Aguilar-Osorio G."/>
            <person name="Amillis S."/>
            <person name="Uchima C.A."/>
            <person name="Anderluh G."/>
            <person name="Asadollahi M."/>
            <person name="Askin M."/>
            <person name="Barry K."/>
            <person name="Battaglia E."/>
            <person name="Bayram O."/>
            <person name="Benocci T."/>
            <person name="Braus-Stromeyer S.A."/>
            <person name="Caldana C."/>
            <person name="Canovas D."/>
            <person name="Cerqueira G.C."/>
            <person name="Chen F."/>
            <person name="Chen W."/>
            <person name="Choi C."/>
            <person name="Clum A."/>
            <person name="Dos Santos R.A."/>
            <person name="Damasio A.R."/>
            <person name="Diallinas G."/>
            <person name="Emri T."/>
            <person name="Fekete E."/>
            <person name="Flipphi M."/>
            <person name="Freyberg S."/>
            <person name="Gallo A."/>
            <person name="Gournas C."/>
            <person name="Habgood R."/>
            <person name="Hainaut M."/>
            <person name="Harispe M.L."/>
            <person name="Henrissat B."/>
            <person name="Hilden K.S."/>
            <person name="Hope R."/>
            <person name="Hossain A."/>
            <person name="Karabika E."/>
            <person name="Karaffa L."/>
            <person name="Karanyi Z."/>
            <person name="Krasevec N."/>
            <person name="Kuo A."/>
            <person name="Kusch H."/>
            <person name="LaButti K."/>
            <person name="Lagendijk E.L."/>
            <person name="Lapidus A."/>
            <person name="Levasseur A."/>
            <person name="Lindquist E."/>
            <person name="Lipzen A."/>
            <person name="Logrieco A.F."/>
            <person name="MacCabe A."/>
            <person name="Maekelae M.R."/>
            <person name="Malavazi I."/>
            <person name="Melin P."/>
            <person name="Meyer V."/>
            <person name="Mielnichuk N."/>
            <person name="Miskei M."/>
            <person name="Molnar A.P."/>
            <person name="Mule G."/>
            <person name="Ngan C.Y."/>
            <person name="Orejas M."/>
            <person name="Orosz E."/>
            <person name="Ouedraogo J.P."/>
            <person name="Overkamp K.M."/>
            <person name="Park H.-S."/>
            <person name="Perrone G."/>
            <person name="Piumi F."/>
            <person name="Punt P.J."/>
            <person name="Ram A.F."/>
            <person name="Ramon A."/>
            <person name="Rauscher S."/>
            <person name="Record E."/>
            <person name="Riano-Pachon D.M."/>
            <person name="Robert V."/>
            <person name="Roehrig J."/>
            <person name="Ruller R."/>
            <person name="Salamov A."/>
            <person name="Salih N.S."/>
            <person name="Samson R.A."/>
            <person name="Sandor E."/>
            <person name="Sanguinetti M."/>
            <person name="Schuetze T."/>
            <person name="Sepcic K."/>
            <person name="Shelest E."/>
            <person name="Sherlock G."/>
            <person name="Sophianopoulou V."/>
            <person name="Squina F.M."/>
            <person name="Sun H."/>
            <person name="Susca A."/>
            <person name="Todd R.B."/>
            <person name="Tsang A."/>
            <person name="Unkles S.E."/>
            <person name="van de Wiele N."/>
            <person name="van Rossen-Uffink D."/>
            <person name="Oliveira J.V."/>
            <person name="Vesth T.C."/>
            <person name="Visser J."/>
            <person name="Yu J.-H."/>
            <person name="Zhou M."/>
            <person name="Andersen M.R."/>
            <person name="Archer D.B."/>
            <person name="Baker S.E."/>
            <person name="Benoit I."/>
            <person name="Brakhage A.A."/>
            <person name="Braus G.H."/>
            <person name="Fischer R."/>
            <person name="Frisvad J.C."/>
            <person name="Goldman G.H."/>
            <person name="Houbraken J."/>
            <person name="Oakley B."/>
            <person name="Pocsi I."/>
            <person name="Scazzocchio C."/>
            <person name="Seiboth B."/>
            <person name="vanKuyk P.A."/>
            <person name="Wortman J."/>
            <person name="Dyer P.S."/>
            <person name="Grigoriev I.V."/>
        </authorList>
    </citation>
    <scope>NUCLEOTIDE SEQUENCE [LARGE SCALE GENOMIC DNA]</scope>
    <source>
        <strain evidence="2">CBS 516.65</strain>
    </source>
</reference>
<dbReference type="EMBL" id="KV878895">
    <property type="protein sequence ID" value="OJJ84983.1"/>
    <property type="molecule type" value="Genomic_DNA"/>
</dbReference>
<accession>A0A1L9VM35</accession>
<dbReference type="GeneID" id="34459682"/>
<dbReference type="Proteomes" id="UP000184300">
    <property type="component" value="Unassembled WGS sequence"/>
</dbReference>
<dbReference type="OrthoDB" id="76567at2759"/>